<sequence length="525" mass="59248">MIICLKQRRLYQYCIEQCIPGDGVTQTPTVEAKIVDANIEACGLITNFLDSRMFAALVTTEEITQNSYLLWKRVNERFASSTFNSKARIWSKFQKLTYNNNLKDLIANTEKCISDIASVIIAVEEEILAFSSLTKLPEEFHSLIEKVTLNAETQGNPNAILNVIHEANLKEEALSAHTTRALILKKDSFPSKLVHYCSNGKHNPLVTTHGPEKCWQLHLELKPEKQQKDKEQKANFTIAQALLTHEPRETNTSITIVLDTGASNHMFNNKSFFENLDTNHCTQVATGCDKSTLISQGKGPAKIVDSLGHMNNNNMMKLVKTTKISNICDECIKVKITQLPFKQSFKAANHILGNIHLDLCRPFQIPSIAGAKYFLIIIDQVSGFISTKFLKNKSDCFNHFHNFKISTENKFTTKIKNILTDGGGEFVNKSFKNLCAKLGINHKTSPPYTPQHNAFAERGNLFILEKARCILLQSQLPIKFWAEAVSTATILCNLIPKHNNHRTPYEIWHNSKPPIHRLKPFGCKV</sequence>
<evidence type="ECO:0000256" key="2">
    <source>
        <dbReference type="ARBA" id="ARBA00022578"/>
    </source>
</evidence>
<dbReference type="GO" id="GO:0003723">
    <property type="term" value="F:RNA binding"/>
    <property type="evidence" value="ECO:0007669"/>
    <property type="project" value="UniProtKB-KW"/>
</dbReference>
<dbReference type="GO" id="GO:0006310">
    <property type="term" value="P:DNA recombination"/>
    <property type="evidence" value="ECO:0007669"/>
    <property type="project" value="UniProtKB-KW"/>
</dbReference>
<keyword evidence="18" id="KW-0233">DNA recombination</keyword>
<dbReference type="GO" id="GO:0004519">
    <property type="term" value="F:endonuclease activity"/>
    <property type="evidence" value="ECO:0007669"/>
    <property type="project" value="UniProtKB-KW"/>
</dbReference>
<reference evidence="22" key="1">
    <citation type="submission" date="2021-03" db="EMBL/GenBank/DDBJ databases">
        <title>Draft genome sequence of rust myrtle Austropuccinia psidii MF-1, a brazilian biotype.</title>
        <authorList>
            <person name="Quecine M.C."/>
            <person name="Pachon D.M.R."/>
            <person name="Bonatelli M.L."/>
            <person name="Correr F.H."/>
            <person name="Franceschini L.M."/>
            <person name="Leite T.F."/>
            <person name="Margarido G.R.A."/>
            <person name="Almeida C.A."/>
            <person name="Ferrarezi J.A."/>
            <person name="Labate C.A."/>
        </authorList>
    </citation>
    <scope>NUCLEOTIDE SEQUENCE</scope>
    <source>
        <strain evidence="22">MF-1</strain>
    </source>
</reference>
<dbReference type="InterPro" id="IPR039537">
    <property type="entry name" value="Retrotran_Ty1/copia-like"/>
</dbReference>
<dbReference type="GO" id="GO:0032196">
    <property type="term" value="P:transposition"/>
    <property type="evidence" value="ECO:0007669"/>
    <property type="project" value="UniProtKB-KW"/>
</dbReference>
<keyword evidence="10" id="KW-0378">Hydrolase</keyword>
<dbReference type="InterPro" id="IPR001584">
    <property type="entry name" value="Integrase_cat-core"/>
</dbReference>
<keyword evidence="13" id="KW-0694">RNA-binding</keyword>
<evidence type="ECO:0000256" key="3">
    <source>
        <dbReference type="ARBA" id="ARBA00022612"/>
    </source>
</evidence>
<keyword evidence="11" id="KW-0067">ATP-binding</keyword>
<dbReference type="PANTHER" id="PTHR42648:SF11">
    <property type="entry name" value="TRANSPOSON TY4-P GAG-POL POLYPROTEIN"/>
    <property type="match status" value="1"/>
</dbReference>
<keyword evidence="23" id="KW-1185">Reference proteome</keyword>
<keyword evidence="8" id="KW-0547">Nucleotide-binding</keyword>
<comment type="function">
    <text evidence="1">The aspartyl protease (PR) mediates the proteolytic cleavages of the Gag and Gag-Pol polyproteins after assembly of the VLP.</text>
</comment>
<dbReference type="Gene3D" id="3.30.420.10">
    <property type="entry name" value="Ribonuclease H-like superfamily/Ribonuclease H"/>
    <property type="match status" value="1"/>
</dbReference>
<evidence type="ECO:0000256" key="13">
    <source>
        <dbReference type="ARBA" id="ARBA00022884"/>
    </source>
</evidence>
<keyword evidence="16" id="KW-0808">Transferase</keyword>
<evidence type="ECO:0000256" key="11">
    <source>
        <dbReference type="ARBA" id="ARBA00022840"/>
    </source>
</evidence>
<evidence type="ECO:0000256" key="14">
    <source>
        <dbReference type="ARBA" id="ARBA00022908"/>
    </source>
</evidence>
<dbReference type="Pfam" id="PF00665">
    <property type="entry name" value="rve"/>
    <property type="match status" value="1"/>
</dbReference>
<evidence type="ECO:0000259" key="21">
    <source>
        <dbReference type="PROSITE" id="PS50994"/>
    </source>
</evidence>
<evidence type="ECO:0000256" key="19">
    <source>
        <dbReference type="ARBA" id="ARBA00048173"/>
    </source>
</evidence>
<dbReference type="EMBL" id="AVOT02041055">
    <property type="protein sequence ID" value="MBW0536326.1"/>
    <property type="molecule type" value="Genomic_DNA"/>
</dbReference>
<dbReference type="GO" id="GO:0003887">
    <property type="term" value="F:DNA-directed DNA polymerase activity"/>
    <property type="evidence" value="ECO:0007669"/>
    <property type="project" value="UniProtKB-KW"/>
</dbReference>
<keyword evidence="14" id="KW-0229">DNA integration</keyword>
<comment type="catalytic activity">
    <reaction evidence="20">
        <text>DNA(n) + a 2'-deoxyribonucleoside 5'-triphosphate = DNA(n+1) + diphosphate</text>
        <dbReference type="Rhea" id="RHEA:22508"/>
        <dbReference type="Rhea" id="RHEA-COMP:17339"/>
        <dbReference type="Rhea" id="RHEA-COMP:17340"/>
        <dbReference type="ChEBI" id="CHEBI:33019"/>
        <dbReference type="ChEBI" id="CHEBI:61560"/>
        <dbReference type="ChEBI" id="CHEBI:173112"/>
        <dbReference type="EC" id="2.7.7.7"/>
    </reaction>
</comment>
<dbReference type="Pfam" id="PF22936">
    <property type="entry name" value="Pol_BBD"/>
    <property type="match status" value="1"/>
</dbReference>
<keyword evidence="6" id="KW-0540">Nuclease</keyword>
<dbReference type="GO" id="GO:0003964">
    <property type="term" value="F:RNA-directed DNA polymerase activity"/>
    <property type="evidence" value="ECO:0007669"/>
    <property type="project" value="UniProtKB-KW"/>
</dbReference>
<evidence type="ECO:0000256" key="1">
    <source>
        <dbReference type="ARBA" id="ARBA00002180"/>
    </source>
</evidence>
<dbReference type="GO" id="GO:0005634">
    <property type="term" value="C:nucleus"/>
    <property type="evidence" value="ECO:0007669"/>
    <property type="project" value="UniProtKB-ARBA"/>
</dbReference>
<proteinExistence type="predicted"/>
<dbReference type="InterPro" id="IPR036397">
    <property type="entry name" value="RNaseH_sf"/>
</dbReference>
<keyword evidence="5" id="KW-0548">Nucleotidyltransferase</keyword>
<evidence type="ECO:0000313" key="23">
    <source>
        <dbReference type="Proteomes" id="UP000765509"/>
    </source>
</evidence>
<evidence type="ECO:0000256" key="5">
    <source>
        <dbReference type="ARBA" id="ARBA00022695"/>
    </source>
</evidence>
<evidence type="ECO:0000256" key="17">
    <source>
        <dbReference type="ARBA" id="ARBA00023113"/>
    </source>
</evidence>
<gene>
    <name evidence="22" type="ORF">O181_076041</name>
</gene>
<evidence type="ECO:0000256" key="4">
    <source>
        <dbReference type="ARBA" id="ARBA00022670"/>
    </source>
</evidence>
<dbReference type="PROSITE" id="PS50994">
    <property type="entry name" value="INTEGRASE"/>
    <property type="match status" value="1"/>
</dbReference>
<keyword evidence="7" id="KW-0479">Metal-binding</keyword>
<evidence type="ECO:0000256" key="8">
    <source>
        <dbReference type="ARBA" id="ARBA00022741"/>
    </source>
</evidence>
<evidence type="ECO:0000256" key="7">
    <source>
        <dbReference type="ARBA" id="ARBA00022723"/>
    </source>
</evidence>
<dbReference type="OrthoDB" id="5598729at2759"/>
<evidence type="ECO:0000256" key="20">
    <source>
        <dbReference type="ARBA" id="ARBA00049244"/>
    </source>
</evidence>
<evidence type="ECO:0000256" key="15">
    <source>
        <dbReference type="ARBA" id="ARBA00022918"/>
    </source>
</evidence>
<keyword evidence="9" id="KW-0255">Endonuclease</keyword>
<keyword evidence="16" id="KW-0239">DNA-directed DNA polymerase</keyword>
<evidence type="ECO:0000313" key="22">
    <source>
        <dbReference type="EMBL" id="MBW0536326.1"/>
    </source>
</evidence>
<dbReference type="SUPFAM" id="SSF53098">
    <property type="entry name" value="Ribonuclease H-like"/>
    <property type="match status" value="1"/>
</dbReference>
<evidence type="ECO:0000256" key="10">
    <source>
        <dbReference type="ARBA" id="ARBA00022801"/>
    </source>
</evidence>
<keyword evidence="17" id="KW-0917">Virion maturation</keyword>
<keyword evidence="3" id="KW-1188">Viral release from host cell</keyword>
<name>A0A9Q3F9M4_9BASI</name>
<dbReference type="Proteomes" id="UP000765509">
    <property type="component" value="Unassembled WGS sequence"/>
</dbReference>
<comment type="caution">
    <text evidence="22">The sequence shown here is derived from an EMBL/GenBank/DDBJ whole genome shotgun (WGS) entry which is preliminary data.</text>
</comment>
<evidence type="ECO:0000256" key="16">
    <source>
        <dbReference type="ARBA" id="ARBA00022932"/>
    </source>
</evidence>
<dbReference type="InterPro" id="IPR054722">
    <property type="entry name" value="PolX-like_BBD"/>
</dbReference>
<keyword evidence="2" id="KW-0815">Transposition</keyword>
<evidence type="ECO:0000256" key="18">
    <source>
        <dbReference type="ARBA" id="ARBA00023172"/>
    </source>
</evidence>
<dbReference type="GO" id="GO:0006508">
    <property type="term" value="P:proteolysis"/>
    <property type="evidence" value="ECO:0007669"/>
    <property type="project" value="UniProtKB-KW"/>
</dbReference>
<dbReference type="GO" id="GO:0015074">
    <property type="term" value="P:DNA integration"/>
    <property type="evidence" value="ECO:0007669"/>
    <property type="project" value="UniProtKB-KW"/>
</dbReference>
<keyword evidence="4" id="KW-0645">Protease</keyword>
<organism evidence="22 23">
    <name type="scientific">Austropuccinia psidii MF-1</name>
    <dbReference type="NCBI Taxonomy" id="1389203"/>
    <lineage>
        <taxon>Eukaryota</taxon>
        <taxon>Fungi</taxon>
        <taxon>Dikarya</taxon>
        <taxon>Basidiomycota</taxon>
        <taxon>Pucciniomycotina</taxon>
        <taxon>Pucciniomycetes</taxon>
        <taxon>Pucciniales</taxon>
        <taxon>Sphaerophragmiaceae</taxon>
        <taxon>Austropuccinia</taxon>
    </lineage>
</organism>
<keyword evidence="12" id="KW-0460">Magnesium</keyword>
<dbReference type="PANTHER" id="PTHR42648">
    <property type="entry name" value="TRANSPOSASE, PUTATIVE-RELATED"/>
    <property type="match status" value="1"/>
</dbReference>
<evidence type="ECO:0000256" key="6">
    <source>
        <dbReference type="ARBA" id="ARBA00022722"/>
    </source>
</evidence>
<feature type="domain" description="Integrase catalytic" evidence="21">
    <location>
        <begin position="336"/>
        <end position="512"/>
    </location>
</feature>
<keyword evidence="15" id="KW-0695">RNA-directed DNA polymerase</keyword>
<accession>A0A9Q3F9M4</accession>
<dbReference type="GO" id="GO:0005524">
    <property type="term" value="F:ATP binding"/>
    <property type="evidence" value="ECO:0007669"/>
    <property type="project" value="UniProtKB-KW"/>
</dbReference>
<dbReference type="GO" id="GO:0046872">
    <property type="term" value="F:metal ion binding"/>
    <property type="evidence" value="ECO:0007669"/>
    <property type="project" value="UniProtKB-KW"/>
</dbReference>
<dbReference type="GO" id="GO:0008233">
    <property type="term" value="F:peptidase activity"/>
    <property type="evidence" value="ECO:0007669"/>
    <property type="project" value="UniProtKB-KW"/>
</dbReference>
<dbReference type="InterPro" id="IPR012337">
    <property type="entry name" value="RNaseH-like_sf"/>
</dbReference>
<comment type="catalytic activity">
    <reaction evidence="19">
        <text>DNA(n) + a 2'-deoxyribonucleoside 5'-triphosphate = DNA(n+1) + diphosphate</text>
        <dbReference type="Rhea" id="RHEA:22508"/>
        <dbReference type="Rhea" id="RHEA-COMP:17339"/>
        <dbReference type="Rhea" id="RHEA-COMP:17340"/>
        <dbReference type="ChEBI" id="CHEBI:33019"/>
        <dbReference type="ChEBI" id="CHEBI:61560"/>
        <dbReference type="ChEBI" id="CHEBI:173112"/>
        <dbReference type="EC" id="2.7.7.49"/>
    </reaction>
</comment>
<evidence type="ECO:0000256" key="12">
    <source>
        <dbReference type="ARBA" id="ARBA00022842"/>
    </source>
</evidence>
<evidence type="ECO:0000256" key="9">
    <source>
        <dbReference type="ARBA" id="ARBA00022759"/>
    </source>
</evidence>
<dbReference type="AlphaFoldDB" id="A0A9Q3F9M4"/>
<protein>
    <recommendedName>
        <fullName evidence="21">Integrase catalytic domain-containing protein</fullName>
    </recommendedName>
</protein>